<dbReference type="PANTHER" id="PTHR43329">
    <property type="entry name" value="EPOXIDE HYDROLASE"/>
    <property type="match status" value="1"/>
</dbReference>
<dbReference type="InterPro" id="IPR029058">
    <property type="entry name" value="AB_hydrolase_fold"/>
</dbReference>
<evidence type="ECO:0000256" key="2">
    <source>
        <dbReference type="ARBA" id="ARBA00038334"/>
    </source>
</evidence>
<proteinExistence type="inferred from homology"/>
<sequence>MLNMWGRLLLMPTQLILRVQSVCVRGILFSLALLAAYLALLRMAWGTLRHPRAALKRPHVRTQPPPCLSDSTLGEHAFLRVRESGLRFHYVMAGDRNKPLMLLLHGFPEFWFSWRHQLREFSPDYRVVAVDLRGYGQSDAPARHEDYSLPLLLEDIRCIIEVLGCTGCILVGHDWGGLLAWRFAIHYPEMVKKLIIMNCPHPSIGLGYAMRHPTQLLKSSYIFLFQLPWLPEFLIRYGDFHMLREAFNGKKAGIRNKECRFTDEEMEAYLFTFSQPRAITGPINYYRNIFNSAPRRHVEVKSPTLVIWGDADAFLEVGMTEGMQQHISAPFSLRIVPGASHWVQQDQPDVVNKLVWTFLKETDDFS</sequence>
<name>A0AAJ7XC75_PETMA</name>
<dbReference type="GeneID" id="116953097"/>
<keyword evidence="3" id="KW-1133">Transmembrane helix</keyword>
<dbReference type="SUPFAM" id="SSF53474">
    <property type="entry name" value="alpha/beta-Hydrolases"/>
    <property type="match status" value="1"/>
</dbReference>
<dbReference type="InterPro" id="IPR000073">
    <property type="entry name" value="AB_hydrolase_1"/>
</dbReference>
<comment type="similarity">
    <text evidence="2">Belongs to the AB hydrolase superfamily. Epoxide hydrolase family.</text>
</comment>
<feature type="transmembrane region" description="Helical" evidence="3">
    <location>
        <begin position="31"/>
        <end position="48"/>
    </location>
</feature>
<gene>
    <name evidence="6" type="primary">LOC116953097</name>
</gene>
<keyword evidence="3" id="KW-0812">Transmembrane</keyword>
<dbReference type="RefSeq" id="XP_032828832.1">
    <property type="nucleotide sequence ID" value="XM_032972941.1"/>
</dbReference>
<organism evidence="5 6">
    <name type="scientific">Petromyzon marinus</name>
    <name type="common">Sea lamprey</name>
    <dbReference type="NCBI Taxonomy" id="7757"/>
    <lineage>
        <taxon>Eukaryota</taxon>
        <taxon>Metazoa</taxon>
        <taxon>Chordata</taxon>
        <taxon>Craniata</taxon>
        <taxon>Vertebrata</taxon>
        <taxon>Cyclostomata</taxon>
        <taxon>Hyperoartia</taxon>
        <taxon>Petromyzontiformes</taxon>
        <taxon>Petromyzontidae</taxon>
        <taxon>Petromyzon</taxon>
    </lineage>
</organism>
<protein>
    <submittedName>
        <fullName evidence="6">Epoxide hydrolase 4-like isoform X1</fullName>
    </submittedName>
</protein>
<evidence type="ECO:0000313" key="5">
    <source>
        <dbReference type="Proteomes" id="UP001318040"/>
    </source>
</evidence>
<keyword evidence="1" id="KW-0378">Hydrolase</keyword>
<dbReference type="Proteomes" id="UP001318040">
    <property type="component" value="Chromosome 50"/>
</dbReference>
<dbReference type="Gene3D" id="3.40.50.1820">
    <property type="entry name" value="alpha/beta hydrolase"/>
    <property type="match status" value="1"/>
</dbReference>
<dbReference type="PRINTS" id="PR00412">
    <property type="entry name" value="EPOXHYDRLASE"/>
</dbReference>
<evidence type="ECO:0000256" key="1">
    <source>
        <dbReference type="ARBA" id="ARBA00022801"/>
    </source>
</evidence>
<dbReference type="CTD" id="253152"/>
<dbReference type="GO" id="GO:0004301">
    <property type="term" value="F:epoxide hydrolase activity"/>
    <property type="evidence" value="ECO:0007669"/>
    <property type="project" value="UniProtKB-ARBA"/>
</dbReference>
<evidence type="ECO:0000313" key="6">
    <source>
        <dbReference type="RefSeq" id="XP_032828832.1"/>
    </source>
</evidence>
<feature type="domain" description="AB hydrolase-1" evidence="4">
    <location>
        <begin position="99"/>
        <end position="345"/>
    </location>
</feature>
<evidence type="ECO:0000256" key="3">
    <source>
        <dbReference type="SAM" id="Phobius"/>
    </source>
</evidence>
<reference evidence="6" key="1">
    <citation type="submission" date="2025-08" db="UniProtKB">
        <authorList>
            <consortium name="RefSeq"/>
        </authorList>
    </citation>
    <scope>IDENTIFICATION</scope>
    <source>
        <tissue evidence="6">Sperm</tissue>
    </source>
</reference>
<evidence type="ECO:0000259" key="4">
    <source>
        <dbReference type="Pfam" id="PF00561"/>
    </source>
</evidence>
<dbReference type="KEGG" id="pmrn:116953097"/>
<dbReference type="InterPro" id="IPR000639">
    <property type="entry name" value="Epox_hydrolase-like"/>
</dbReference>
<accession>A0AAJ7XC75</accession>
<dbReference type="Pfam" id="PF00561">
    <property type="entry name" value="Abhydrolase_1"/>
    <property type="match status" value="1"/>
</dbReference>
<dbReference type="PRINTS" id="PR00111">
    <property type="entry name" value="ABHYDROLASE"/>
</dbReference>
<dbReference type="AlphaFoldDB" id="A0AAJ7XC75"/>
<keyword evidence="3" id="KW-0472">Membrane</keyword>
<keyword evidence="5" id="KW-1185">Reference proteome</keyword>